<dbReference type="PANTHER" id="PTHR30250">
    <property type="entry name" value="PST FAMILY PREDICTED COLANIC ACID TRANSPORTER"/>
    <property type="match status" value="1"/>
</dbReference>
<dbReference type="RefSeq" id="WP_103162206.1">
    <property type="nucleotide sequence ID" value="NZ_JBIXKD010000023.1"/>
</dbReference>
<proteinExistence type="predicted"/>
<evidence type="ECO:0000313" key="7">
    <source>
        <dbReference type="EMBL" id="MFJ5323228.1"/>
    </source>
</evidence>
<dbReference type="Proteomes" id="UP001617714">
    <property type="component" value="Unassembled WGS sequence"/>
</dbReference>
<feature type="transmembrane region" description="Helical" evidence="6">
    <location>
        <begin position="142"/>
        <end position="164"/>
    </location>
</feature>
<name>A0ABW8G2F6_9GAMM</name>
<accession>A0ABW8G2F6</accession>
<comment type="caution">
    <text evidence="7">The sequence shown here is derived from an EMBL/GenBank/DDBJ whole genome shotgun (WGS) entry which is preliminary data.</text>
</comment>
<feature type="transmembrane region" description="Helical" evidence="6">
    <location>
        <begin position="327"/>
        <end position="352"/>
    </location>
</feature>
<keyword evidence="5 6" id="KW-0472">Membrane</keyword>
<comment type="subcellular location">
    <subcellularLocation>
        <location evidence="1">Cell membrane</location>
        <topology evidence="1">Multi-pass membrane protein</topology>
    </subcellularLocation>
</comment>
<feature type="transmembrane region" description="Helical" evidence="6">
    <location>
        <begin position="170"/>
        <end position="192"/>
    </location>
</feature>
<feature type="transmembrane region" description="Helical" evidence="6">
    <location>
        <begin position="386"/>
        <end position="405"/>
    </location>
</feature>
<evidence type="ECO:0000256" key="3">
    <source>
        <dbReference type="ARBA" id="ARBA00022692"/>
    </source>
</evidence>
<evidence type="ECO:0000256" key="1">
    <source>
        <dbReference type="ARBA" id="ARBA00004651"/>
    </source>
</evidence>
<evidence type="ECO:0000256" key="2">
    <source>
        <dbReference type="ARBA" id="ARBA00022475"/>
    </source>
</evidence>
<feature type="transmembrane region" description="Helical" evidence="6">
    <location>
        <begin position="37"/>
        <end position="60"/>
    </location>
</feature>
<dbReference type="CDD" id="cd13128">
    <property type="entry name" value="MATE_Wzx_like"/>
    <property type="match status" value="1"/>
</dbReference>
<dbReference type="InterPro" id="IPR002797">
    <property type="entry name" value="Polysacc_synth"/>
</dbReference>
<dbReference type="EMBL" id="JBIXKD010000023">
    <property type="protein sequence ID" value="MFJ5323228.1"/>
    <property type="molecule type" value="Genomic_DNA"/>
</dbReference>
<feature type="transmembrane region" description="Helical" evidence="6">
    <location>
        <begin position="359"/>
        <end position="380"/>
    </location>
</feature>
<evidence type="ECO:0000313" key="8">
    <source>
        <dbReference type="Proteomes" id="UP001617714"/>
    </source>
</evidence>
<gene>
    <name evidence="7" type="ORF">ACIPSN_18025</name>
</gene>
<evidence type="ECO:0000256" key="4">
    <source>
        <dbReference type="ARBA" id="ARBA00022989"/>
    </source>
</evidence>
<dbReference type="PANTHER" id="PTHR30250:SF11">
    <property type="entry name" value="O-ANTIGEN TRANSPORTER-RELATED"/>
    <property type="match status" value="1"/>
</dbReference>
<keyword evidence="2" id="KW-1003">Cell membrane</keyword>
<evidence type="ECO:0000256" key="6">
    <source>
        <dbReference type="SAM" id="Phobius"/>
    </source>
</evidence>
<feature type="transmembrane region" description="Helical" evidence="6">
    <location>
        <begin position="115"/>
        <end position="135"/>
    </location>
</feature>
<dbReference type="InterPro" id="IPR050833">
    <property type="entry name" value="Poly_Biosynth_Transport"/>
</dbReference>
<organism evidence="7 8">
    <name type="scientific">Pectobacterium parvum</name>
    <dbReference type="NCBI Taxonomy" id="2778550"/>
    <lineage>
        <taxon>Bacteria</taxon>
        <taxon>Pseudomonadati</taxon>
        <taxon>Pseudomonadota</taxon>
        <taxon>Gammaproteobacteria</taxon>
        <taxon>Enterobacterales</taxon>
        <taxon>Pectobacteriaceae</taxon>
        <taxon>Pectobacterium</taxon>
    </lineage>
</organism>
<sequence length="413" mass="46168">MDRVIMRNISSLIGIQGMNFLIPLITLPYLVRVLEPSGYGVFGFATAVIQYFCIFTDYGFNLSATQKASVTRYDKKNISQLFWAVMVCKILLCISGFLFLFALVNIVDQFREIKLVLYSSYGLVVGNLLFPIWLFQGKEFMGWIAISNIAARLISIPLIFIFVIHKNDAWLAGMINGFSAILAGLISLFIVYRKKWIYWSLPQFSQIIREFKDGWHVFISTAAISLYTTSTTVILGFIAGPISVGYFVAADKIRQAIQGLISPVSQAFYPRVNKLMSENKKLAFSLIRHLLLFLGGGALLTSLLLYFSAEELIKLIYGESYQHSIDVLKILACTPFIVALSNIFGVQTLLVLGKKKTFSCILVMAGIVSILTLLPLSIYFQQNGAAFSVVMTELTVSVAMFSYIVKSKIPLLK</sequence>
<feature type="transmembrane region" description="Helical" evidence="6">
    <location>
        <begin position="81"/>
        <end position="103"/>
    </location>
</feature>
<keyword evidence="4 6" id="KW-1133">Transmembrane helix</keyword>
<dbReference type="Pfam" id="PF01943">
    <property type="entry name" value="Polysacc_synt"/>
    <property type="match status" value="1"/>
</dbReference>
<reference evidence="7 8" key="1">
    <citation type="submission" date="2024-10" db="EMBL/GenBank/DDBJ databases">
        <authorList>
            <person name="Lu C.-H."/>
        </authorList>
    </citation>
    <scope>NUCLEOTIDE SEQUENCE [LARGE SCALE GENOMIC DNA]</scope>
    <source>
        <strain evidence="7 8">22QBSP01-2</strain>
    </source>
</reference>
<feature type="transmembrane region" description="Helical" evidence="6">
    <location>
        <begin position="286"/>
        <end position="307"/>
    </location>
</feature>
<keyword evidence="8" id="KW-1185">Reference proteome</keyword>
<keyword evidence="3 6" id="KW-0812">Transmembrane</keyword>
<feature type="transmembrane region" description="Helical" evidence="6">
    <location>
        <begin position="12"/>
        <end position="31"/>
    </location>
</feature>
<protein>
    <submittedName>
        <fullName evidence="7">Flippase</fullName>
    </submittedName>
</protein>
<evidence type="ECO:0000256" key="5">
    <source>
        <dbReference type="ARBA" id="ARBA00023136"/>
    </source>
</evidence>